<feature type="chain" id="PRO_5015103089" evidence="1">
    <location>
        <begin position="25"/>
        <end position="848"/>
    </location>
</feature>
<name>A0A2P1PNW6_9GAMM</name>
<organism evidence="4 5">
    <name type="scientific">Ahniella affigens</name>
    <dbReference type="NCBI Taxonomy" id="2021234"/>
    <lineage>
        <taxon>Bacteria</taxon>
        <taxon>Pseudomonadati</taxon>
        <taxon>Pseudomonadota</taxon>
        <taxon>Gammaproteobacteria</taxon>
        <taxon>Lysobacterales</taxon>
        <taxon>Rhodanobacteraceae</taxon>
        <taxon>Ahniella</taxon>
    </lineage>
</organism>
<sequence>MHRPIHMMVICLCSMLMLLCPPQAASRAPSLQPGFQANHGQHDPRVQYWAQRSGIALFVTKQTELVHVLKGSGDRDWVLVERFDGAHPNAINAVGREDHAISQLRGGNGHVMPLPSYRQLDLGEVWPGIRADLRLAAGGFEKRFHLDPGIGAEAITMRLEGVNDLRIADDGRLLLETGLGVATLDRPIAWQVIHGKRRAVEIGYALGEDRSYGFQLGPFDDRYALTIDPVIRSTFVGGNSEESLTDMVVADDSVYVAGYTLSANFPGTIGGFQPTIQRNSTLGGNPFVARYSLDLGTLLQATYFGVFGPTSGGQSGGPTPRGLAVSADSVYLVGQTFSVVEHIPGASNGAQSTPGGNGDGFVVRFNRALTAVSQSTFYGGSNSDGFWTAAVGPDGLYAVGSSASSSLPGGSAGAITSLPSGGDAIVVKFAHDLRSITNASFVSGSGTGAGKEARAVIVDGDDVYVAGSSGAGLVATAGAFQPNFASTGVGMDGFVARFNGGLTTVRRSSYLGGSQDEIVRDIAIDANNVYLAGDTRSSNFPIAPNAPDTQFSQGEGFVLALSRDLSTRSGGTFVGGSNSNDNLWSIAMGDGALFVGGSTNSSNFPGTENGATSGNPNNQIVGFATRLDTALSQIQQSTYYGVGSGLTQVFGLGYGADSVYLSGRVQGSTLPETSGSAQPNSGGTFDAFIGRITPDLGMPQPSANLAISKTGSLDILENEYMTYQVRLQNLGPDPAVNAEVADILPADLIDARWVCSATGGGACPAASGSGNLQATVTMPVGAVLTFDFCARYVGIGTELSNTATTAVAANMLDPVSANNMATFSVTDPSLFKDGFEDSNIPPLCQTLP</sequence>
<feature type="domain" description="DUF11" evidence="2">
    <location>
        <begin position="705"/>
        <end position="825"/>
    </location>
</feature>
<dbReference type="KEGG" id="xba:C7S18_04580"/>
<keyword evidence="1" id="KW-0732">Signal</keyword>
<dbReference type="Pfam" id="PF01345">
    <property type="entry name" value="DUF11"/>
    <property type="match status" value="1"/>
</dbReference>
<dbReference type="NCBIfam" id="TIGR01451">
    <property type="entry name" value="B_ant_repeat"/>
    <property type="match status" value="1"/>
</dbReference>
<evidence type="ECO:0000259" key="2">
    <source>
        <dbReference type="Pfam" id="PF01345"/>
    </source>
</evidence>
<feature type="domain" description="DUF7948" evidence="3">
    <location>
        <begin position="35"/>
        <end position="230"/>
    </location>
</feature>
<dbReference type="InterPro" id="IPR047589">
    <property type="entry name" value="DUF11_rpt"/>
</dbReference>
<dbReference type="AlphaFoldDB" id="A0A2P1PNW6"/>
<evidence type="ECO:0000256" key="1">
    <source>
        <dbReference type="SAM" id="SignalP"/>
    </source>
</evidence>
<proteinExistence type="predicted"/>
<evidence type="ECO:0000313" key="4">
    <source>
        <dbReference type="EMBL" id="AVP96517.1"/>
    </source>
</evidence>
<keyword evidence="5" id="KW-1185">Reference proteome</keyword>
<gene>
    <name evidence="4" type="ORF">C7S18_04580</name>
</gene>
<dbReference type="Proteomes" id="UP000241074">
    <property type="component" value="Chromosome"/>
</dbReference>
<dbReference type="OrthoDB" id="5555650at2"/>
<dbReference type="InterPro" id="IPR052918">
    <property type="entry name" value="Motility_Chemotaxis_Reg"/>
</dbReference>
<dbReference type="InterPro" id="IPR057708">
    <property type="entry name" value="DUF7948"/>
</dbReference>
<dbReference type="InterPro" id="IPR001434">
    <property type="entry name" value="OmcB-like_DUF11"/>
</dbReference>
<evidence type="ECO:0000313" key="5">
    <source>
        <dbReference type="Proteomes" id="UP000241074"/>
    </source>
</evidence>
<dbReference type="PANTHER" id="PTHR35580">
    <property type="entry name" value="CELL SURFACE GLYCOPROTEIN (S-LAYER PROTEIN)-LIKE PROTEIN"/>
    <property type="match status" value="1"/>
</dbReference>
<dbReference type="Pfam" id="PF25778">
    <property type="entry name" value="DUF7948"/>
    <property type="match status" value="1"/>
</dbReference>
<protein>
    <submittedName>
        <fullName evidence="4">Uncharacterized protein</fullName>
    </submittedName>
</protein>
<dbReference type="EMBL" id="CP027860">
    <property type="protein sequence ID" value="AVP96517.1"/>
    <property type="molecule type" value="Genomic_DNA"/>
</dbReference>
<dbReference type="PANTHER" id="PTHR35580:SF1">
    <property type="entry name" value="PHYTASE-LIKE DOMAIN-CONTAINING PROTEIN"/>
    <property type="match status" value="1"/>
</dbReference>
<reference evidence="4 5" key="1">
    <citation type="submission" date="2018-03" db="EMBL/GenBank/DDBJ databases">
        <title>Ahniella affigens gen. nov., sp. nov., a gammaproteobacterium isolated from sandy soil near a stream.</title>
        <authorList>
            <person name="Ko Y."/>
            <person name="Kim J.-H."/>
        </authorList>
    </citation>
    <scope>NUCLEOTIDE SEQUENCE [LARGE SCALE GENOMIC DNA]</scope>
    <source>
        <strain evidence="4 5">D13</strain>
    </source>
</reference>
<reference evidence="4 5" key="2">
    <citation type="submission" date="2018-03" db="EMBL/GenBank/DDBJ databases">
        <authorList>
            <person name="Keele B.F."/>
        </authorList>
    </citation>
    <scope>NUCLEOTIDE SEQUENCE [LARGE SCALE GENOMIC DNA]</scope>
    <source>
        <strain evidence="4 5">D13</strain>
    </source>
</reference>
<evidence type="ECO:0000259" key="3">
    <source>
        <dbReference type="Pfam" id="PF25778"/>
    </source>
</evidence>
<accession>A0A2P1PNW6</accession>
<feature type="signal peptide" evidence="1">
    <location>
        <begin position="1"/>
        <end position="24"/>
    </location>
</feature>